<dbReference type="AlphaFoldDB" id="A0A9D5AL16"/>
<dbReference type="InterPro" id="IPR008930">
    <property type="entry name" value="Terpenoid_cyclase/PrenylTrfase"/>
</dbReference>
<evidence type="ECO:0000313" key="4">
    <source>
        <dbReference type="Proteomes" id="UP001058974"/>
    </source>
</evidence>
<reference evidence="3 4" key="1">
    <citation type="journal article" date="2022" name="Nat. Genet.">
        <title>Improved pea reference genome and pan-genome highlight genomic features and evolutionary characteristics.</title>
        <authorList>
            <person name="Yang T."/>
            <person name="Liu R."/>
            <person name="Luo Y."/>
            <person name="Hu S."/>
            <person name="Wang D."/>
            <person name="Wang C."/>
            <person name="Pandey M.K."/>
            <person name="Ge S."/>
            <person name="Xu Q."/>
            <person name="Li N."/>
            <person name="Li G."/>
            <person name="Huang Y."/>
            <person name="Saxena R.K."/>
            <person name="Ji Y."/>
            <person name="Li M."/>
            <person name="Yan X."/>
            <person name="He Y."/>
            <person name="Liu Y."/>
            <person name="Wang X."/>
            <person name="Xiang C."/>
            <person name="Varshney R.K."/>
            <person name="Ding H."/>
            <person name="Gao S."/>
            <person name="Zong X."/>
        </authorList>
    </citation>
    <scope>NUCLEOTIDE SEQUENCE [LARGE SCALE GENOMIC DNA]</scope>
    <source>
        <strain evidence="3 4">cv. Zhongwan 6</strain>
    </source>
</reference>
<evidence type="ECO:0000256" key="1">
    <source>
        <dbReference type="ARBA" id="ARBA00022842"/>
    </source>
</evidence>
<dbReference type="PANTHER" id="PTHR31225">
    <property type="entry name" value="OS04G0344100 PROTEIN-RELATED"/>
    <property type="match status" value="1"/>
</dbReference>
<dbReference type="Pfam" id="PF01397">
    <property type="entry name" value="Terpene_synth"/>
    <property type="match status" value="1"/>
</dbReference>
<evidence type="ECO:0000313" key="3">
    <source>
        <dbReference type="EMBL" id="KAI5412778.1"/>
    </source>
</evidence>
<keyword evidence="1" id="KW-0460">Magnesium</keyword>
<dbReference type="InterPro" id="IPR050148">
    <property type="entry name" value="Terpene_synthase-like"/>
</dbReference>
<dbReference type="GO" id="GO:0016114">
    <property type="term" value="P:terpenoid biosynthetic process"/>
    <property type="evidence" value="ECO:0007669"/>
    <property type="project" value="InterPro"/>
</dbReference>
<dbReference type="EMBL" id="JAMSHJ010000005">
    <property type="protein sequence ID" value="KAI5412778.1"/>
    <property type="molecule type" value="Genomic_DNA"/>
</dbReference>
<organism evidence="3 4">
    <name type="scientific">Pisum sativum</name>
    <name type="common">Garden pea</name>
    <name type="synonym">Lathyrus oleraceus</name>
    <dbReference type="NCBI Taxonomy" id="3888"/>
    <lineage>
        <taxon>Eukaryota</taxon>
        <taxon>Viridiplantae</taxon>
        <taxon>Streptophyta</taxon>
        <taxon>Embryophyta</taxon>
        <taxon>Tracheophyta</taxon>
        <taxon>Spermatophyta</taxon>
        <taxon>Magnoliopsida</taxon>
        <taxon>eudicotyledons</taxon>
        <taxon>Gunneridae</taxon>
        <taxon>Pentapetalae</taxon>
        <taxon>rosids</taxon>
        <taxon>fabids</taxon>
        <taxon>Fabales</taxon>
        <taxon>Fabaceae</taxon>
        <taxon>Papilionoideae</taxon>
        <taxon>50 kb inversion clade</taxon>
        <taxon>NPAAA clade</taxon>
        <taxon>Hologalegina</taxon>
        <taxon>IRL clade</taxon>
        <taxon>Fabeae</taxon>
        <taxon>Lathyrus</taxon>
    </lineage>
</organism>
<comment type="caution">
    <text evidence="3">The sequence shown here is derived from an EMBL/GenBank/DDBJ whole genome shotgun (WGS) entry which is preliminary data.</text>
</comment>
<sequence length="141" mass="16217">MAVTTQLRVSYLTNSLPRCNSWTSTYQSRILSLKNSNSRIMHSKLSIKSIAFNDKKEDKTRSLDQVKRRSREVLLNSSDPIETMKMIESIQGLGISHHLEDEINMQLERICDWDASTNLFATSLQFRLLRHNGWPTCSGTL</sequence>
<proteinExistence type="predicted"/>
<dbReference type="Proteomes" id="UP001058974">
    <property type="component" value="Chromosome 5"/>
</dbReference>
<dbReference type="GO" id="GO:0010333">
    <property type="term" value="F:terpene synthase activity"/>
    <property type="evidence" value="ECO:0007669"/>
    <property type="project" value="InterPro"/>
</dbReference>
<dbReference type="InterPro" id="IPR036965">
    <property type="entry name" value="Terpene_synth_N_sf"/>
</dbReference>
<keyword evidence="4" id="KW-1185">Reference proteome</keyword>
<dbReference type="Gene3D" id="1.50.10.130">
    <property type="entry name" value="Terpene synthase, N-terminal domain"/>
    <property type="match status" value="1"/>
</dbReference>
<gene>
    <name evidence="3" type="ORF">KIW84_057415</name>
</gene>
<dbReference type="SUPFAM" id="SSF48239">
    <property type="entry name" value="Terpenoid cyclases/Protein prenyltransferases"/>
    <property type="match status" value="1"/>
</dbReference>
<feature type="domain" description="Terpene synthase N-terminal" evidence="2">
    <location>
        <begin position="43"/>
        <end position="134"/>
    </location>
</feature>
<evidence type="ECO:0000259" key="2">
    <source>
        <dbReference type="Pfam" id="PF01397"/>
    </source>
</evidence>
<protein>
    <recommendedName>
        <fullName evidence="2">Terpene synthase N-terminal domain-containing protein</fullName>
    </recommendedName>
</protein>
<name>A0A9D5AL16_PEA</name>
<accession>A0A9D5AL16</accession>
<dbReference type="PANTHER" id="PTHR31225:SF137">
    <property type="entry name" value="TERPENE SYNTHASE 11-RELATED"/>
    <property type="match status" value="1"/>
</dbReference>
<dbReference type="InterPro" id="IPR001906">
    <property type="entry name" value="Terpene_synth_N"/>
</dbReference>
<dbReference type="Gramene" id="Psat05G0741500-T1">
    <property type="protein sequence ID" value="KAI5412778.1"/>
    <property type="gene ID" value="KIW84_057415"/>
</dbReference>